<accession>A0ABY9WAA9</accession>
<evidence type="ECO:0000256" key="2">
    <source>
        <dbReference type="ARBA" id="ARBA00022729"/>
    </source>
</evidence>
<dbReference type="RefSeq" id="WP_311066640.1">
    <property type="nucleotide sequence ID" value="NZ_CP134501.1"/>
</dbReference>
<dbReference type="EMBL" id="CP134501">
    <property type="protein sequence ID" value="WNF32958.1"/>
    <property type="molecule type" value="Genomic_DNA"/>
</dbReference>
<keyword evidence="2" id="KW-0732">Signal</keyword>
<dbReference type="GO" id="GO:0016829">
    <property type="term" value="F:lyase activity"/>
    <property type="evidence" value="ECO:0007669"/>
    <property type="project" value="UniProtKB-KW"/>
</dbReference>
<evidence type="ECO:0000256" key="4">
    <source>
        <dbReference type="ARBA" id="ARBA00023239"/>
    </source>
</evidence>
<protein>
    <submittedName>
        <fullName evidence="7">Alginate lyase family protein</fullName>
    </submittedName>
</protein>
<dbReference type="InterPro" id="IPR012480">
    <property type="entry name" value="Hepar_II_III_C"/>
</dbReference>
<sequence>MGELTRKIQNLRKLPIDKALKKIVIKLYELPYYKLRKEIIKLKPIDIDDKYFNNFKPNCDFFFNITDKQLLVEKIKQLNIEKQIINDANKICFHIFNLLGSGDIYLGKQLPWNTDFKTNFVWENKFYKDIKIVDLSNNADVKVPWELSRFQHLFTLGKAYWLTNDEKYAIEFKEEIEDWIEKNPVEMSVNWTCTMDVAIRAVNWIAAYFFFKDSPSIDKNFWIQFHKSLYLHGRFIIKNLENKGPHTGNHYLSNIVGLVWLGLYFGSFIVNDRNKSNNPKKWLDYGLSELEKEMFVQNNPDGTNYEASTSYHRLVTELFLKTTVLCTKNNIDFTKDYMARLEKMCEFIMNITKPNGLAPIIGDADDGRLLILSNYSTWIKNDFRHLLGIAGELFDRDDFRYYGKDYIEDTLWIYQSYKGNVEKPEQLTSIAYKDGGYYILRNDRVYCCIRCGELSFRGDGVHSHNDQLSFDLNVDGEDFIVDPGSYVYTADYKMRNLFRSTEMHNTVQVEKLEQNDFEEYNLFYMKEQTHAKNHGFNMNFFEGTHIGFKEKCNVIHKRTVLLEESSVLIKDQLIGDTNKNAQLTLILSPDVVVKLEENENKIVLEKGSICIKFDYIRDLKIENCWVSNSYGYKQSSKKITIPFSKELSIKMTIETKDKLNWMESLW</sequence>
<dbReference type="PANTHER" id="PTHR39210:SF1">
    <property type="entry name" value="HEPARIN-SULFATE LYASE"/>
    <property type="match status" value="1"/>
</dbReference>
<keyword evidence="4 7" id="KW-0456">Lyase</keyword>
<dbReference type="Gene3D" id="1.50.10.100">
    <property type="entry name" value="Chondroitin AC/alginate lyase"/>
    <property type="match status" value="1"/>
</dbReference>
<dbReference type="GeneID" id="301127758"/>
<dbReference type="PANTHER" id="PTHR39210">
    <property type="entry name" value="HEPARIN-SULFATE LYASE"/>
    <property type="match status" value="1"/>
</dbReference>
<evidence type="ECO:0000259" key="6">
    <source>
        <dbReference type="Pfam" id="PF16889"/>
    </source>
</evidence>
<evidence type="ECO:0000256" key="3">
    <source>
        <dbReference type="ARBA" id="ARBA00022764"/>
    </source>
</evidence>
<organism evidence="7 8">
    <name type="scientific">Aeribacillus composti</name>
    <dbReference type="NCBI Taxonomy" id="1868734"/>
    <lineage>
        <taxon>Bacteria</taxon>
        <taxon>Bacillati</taxon>
        <taxon>Bacillota</taxon>
        <taxon>Bacilli</taxon>
        <taxon>Bacillales</taxon>
        <taxon>Bacillaceae</taxon>
        <taxon>Aeribacillus</taxon>
    </lineage>
</organism>
<keyword evidence="8" id="KW-1185">Reference proteome</keyword>
<keyword evidence="3" id="KW-0574">Periplasm</keyword>
<dbReference type="Proteomes" id="UP001303701">
    <property type="component" value="Chromosome"/>
</dbReference>
<dbReference type="Pfam" id="PF07940">
    <property type="entry name" value="Hepar_II_III_C"/>
    <property type="match status" value="1"/>
</dbReference>
<feature type="domain" description="Heparinase II/III-like C-terminal" evidence="5">
    <location>
        <begin position="430"/>
        <end position="645"/>
    </location>
</feature>
<dbReference type="InterPro" id="IPR008929">
    <property type="entry name" value="Chondroitin_lyas"/>
</dbReference>
<evidence type="ECO:0000256" key="1">
    <source>
        <dbReference type="ARBA" id="ARBA00004418"/>
    </source>
</evidence>
<reference evidence="7 8" key="1">
    <citation type="submission" date="2023-09" db="EMBL/GenBank/DDBJ databases">
        <title>Different Types of Thermotolerant Ring-Cleaving Dioxygenases derived from Aeribacillus composti HB-1 applied for multiple aromatic hydrocarbons removal.</title>
        <authorList>
            <person name="Cao L."/>
            <person name="Li M."/>
            <person name="Ma T."/>
        </authorList>
    </citation>
    <scope>NUCLEOTIDE SEQUENCE [LARGE SCALE GENOMIC DNA]</scope>
    <source>
        <strain evidence="7 8">HB-1</strain>
    </source>
</reference>
<name>A0ABY9WAA9_9BACI</name>
<evidence type="ECO:0000313" key="8">
    <source>
        <dbReference type="Proteomes" id="UP001303701"/>
    </source>
</evidence>
<dbReference type="Gene3D" id="2.70.98.70">
    <property type="match status" value="1"/>
</dbReference>
<evidence type="ECO:0000313" key="7">
    <source>
        <dbReference type="EMBL" id="WNF32958.1"/>
    </source>
</evidence>
<dbReference type="Pfam" id="PF16889">
    <property type="entry name" value="Hepar_II_III_N"/>
    <property type="match status" value="1"/>
</dbReference>
<dbReference type="InterPro" id="IPR031680">
    <property type="entry name" value="Hepar_II_III_N"/>
</dbReference>
<dbReference type="SUPFAM" id="SSF48230">
    <property type="entry name" value="Chondroitin AC/alginate lyase"/>
    <property type="match status" value="1"/>
</dbReference>
<feature type="domain" description="Heparin-sulfate lyase N-terminal" evidence="6">
    <location>
        <begin position="101"/>
        <end position="380"/>
    </location>
</feature>
<proteinExistence type="predicted"/>
<gene>
    <name evidence="7" type="ORF">RI196_17320</name>
</gene>
<comment type="subcellular location">
    <subcellularLocation>
        <location evidence="1">Periplasm</location>
    </subcellularLocation>
</comment>
<evidence type="ECO:0000259" key="5">
    <source>
        <dbReference type="Pfam" id="PF07940"/>
    </source>
</evidence>